<dbReference type="PRINTS" id="PR00604">
    <property type="entry name" value="CYTCHRMECIAB"/>
</dbReference>
<dbReference type="InterPro" id="IPR002327">
    <property type="entry name" value="Cyt_c_1A/1B"/>
</dbReference>
<feature type="domain" description="Cytochrome c" evidence="8">
    <location>
        <begin position="11"/>
        <end position="121"/>
    </location>
</feature>
<reference evidence="10" key="1">
    <citation type="submission" date="2017-02" db="EMBL/GenBank/DDBJ databases">
        <authorList>
            <person name="Varghese N."/>
            <person name="Submissions S."/>
        </authorList>
    </citation>
    <scope>NUCLEOTIDE SEQUENCE [LARGE SCALE GENOMIC DNA]</scope>
    <source>
        <strain evidence="10">UM2</strain>
    </source>
</reference>
<dbReference type="Gene3D" id="1.10.760.10">
    <property type="entry name" value="Cytochrome c-like domain"/>
    <property type="match status" value="1"/>
</dbReference>
<dbReference type="AlphaFoldDB" id="A0A1T5FEN4"/>
<evidence type="ECO:0000256" key="4">
    <source>
        <dbReference type="ARBA" id="ARBA00022982"/>
    </source>
</evidence>
<evidence type="ECO:0000256" key="5">
    <source>
        <dbReference type="ARBA" id="ARBA00023004"/>
    </source>
</evidence>
<evidence type="ECO:0000256" key="1">
    <source>
        <dbReference type="ARBA" id="ARBA00022448"/>
    </source>
</evidence>
<evidence type="ECO:0000256" key="6">
    <source>
        <dbReference type="PROSITE-ProRule" id="PRU00433"/>
    </source>
</evidence>
<keyword evidence="7" id="KW-0732">Signal</keyword>
<protein>
    <submittedName>
        <fullName evidence="9">Cytochrome c</fullName>
    </submittedName>
</protein>
<dbReference type="SUPFAM" id="SSF46626">
    <property type="entry name" value="Cytochrome c"/>
    <property type="match status" value="1"/>
</dbReference>
<gene>
    <name evidence="9" type="ORF">SAMN06295920_109116</name>
</gene>
<keyword evidence="1" id="KW-0813">Transport</keyword>
<dbReference type="GO" id="GO:0020037">
    <property type="term" value="F:heme binding"/>
    <property type="evidence" value="ECO:0007669"/>
    <property type="project" value="InterPro"/>
</dbReference>
<evidence type="ECO:0000256" key="2">
    <source>
        <dbReference type="ARBA" id="ARBA00022617"/>
    </source>
</evidence>
<dbReference type="PROSITE" id="PS51007">
    <property type="entry name" value="CYTC"/>
    <property type="match status" value="1"/>
</dbReference>
<organism evidence="9 10">
    <name type="scientific">Rhizorhabdus histidinilytica</name>
    <dbReference type="NCBI Taxonomy" id="439228"/>
    <lineage>
        <taxon>Bacteria</taxon>
        <taxon>Pseudomonadati</taxon>
        <taxon>Pseudomonadota</taxon>
        <taxon>Alphaproteobacteria</taxon>
        <taxon>Sphingomonadales</taxon>
        <taxon>Sphingomonadaceae</taxon>
        <taxon>Rhizorhabdus</taxon>
    </lineage>
</organism>
<evidence type="ECO:0000313" key="9">
    <source>
        <dbReference type="EMBL" id="SKB94639.1"/>
    </source>
</evidence>
<feature type="chain" id="PRO_5012707653" evidence="7">
    <location>
        <begin position="22"/>
        <end position="121"/>
    </location>
</feature>
<evidence type="ECO:0000256" key="7">
    <source>
        <dbReference type="SAM" id="SignalP"/>
    </source>
</evidence>
<keyword evidence="3 6" id="KW-0479">Metal-binding</keyword>
<feature type="signal peptide" evidence="7">
    <location>
        <begin position="1"/>
        <end position="21"/>
    </location>
</feature>
<dbReference type="InterPro" id="IPR009056">
    <property type="entry name" value="Cyt_c-like_dom"/>
</dbReference>
<evidence type="ECO:0000313" key="10">
    <source>
        <dbReference type="Proteomes" id="UP000189818"/>
    </source>
</evidence>
<keyword evidence="4" id="KW-0249">Electron transport</keyword>
<dbReference type="EMBL" id="FUYM01000009">
    <property type="protein sequence ID" value="SKB94639.1"/>
    <property type="molecule type" value="Genomic_DNA"/>
</dbReference>
<accession>A0A1T5FEN4</accession>
<keyword evidence="10" id="KW-1185">Reference proteome</keyword>
<dbReference type="RefSeq" id="WP_079649708.1">
    <property type="nucleotide sequence ID" value="NZ_FUYM01000009.1"/>
</dbReference>
<dbReference type="STRING" id="439228.SAMN06295920_109116"/>
<keyword evidence="5 6" id="KW-0408">Iron</keyword>
<dbReference type="OrthoDB" id="9805828at2"/>
<keyword evidence="2 6" id="KW-0349">Heme</keyword>
<dbReference type="PANTHER" id="PTHR11961">
    <property type="entry name" value="CYTOCHROME C"/>
    <property type="match status" value="1"/>
</dbReference>
<dbReference type="InterPro" id="IPR036909">
    <property type="entry name" value="Cyt_c-like_dom_sf"/>
</dbReference>
<name>A0A1T5FEN4_9SPHN</name>
<dbReference type="Proteomes" id="UP000189818">
    <property type="component" value="Unassembled WGS sequence"/>
</dbReference>
<dbReference type="GO" id="GO:0009055">
    <property type="term" value="F:electron transfer activity"/>
    <property type="evidence" value="ECO:0007669"/>
    <property type="project" value="InterPro"/>
</dbReference>
<evidence type="ECO:0000256" key="3">
    <source>
        <dbReference type="ARBA" id="ARBA00022723"/>
    </source>
</evidence>
<evidence type="ECO:0000259" key="8">
    <source>
        <dbReference type="PROSITE" id="PS51007"/>
    </source>
</evidence>
<dbReference type="Pfam" id="PF00034">
    <property type="entry name" value="Cytochrom_C"/>
    <property type="match status" value="1"/>
</dbReference>
<dbReference type="GO" id="GO:0046872">
    <property type="term" value="F:metal ion binding"/>
    <property type="evidence" value="ECO:0007669"/>
    <property type="project" value="UniProtKB-KW"/>
</dbReference>
<sequence>MLKRLALASIVAASLGAPALAAPLPKPPVFGVCGTCHKVEKGGPNGIGPNLFGIANTKAGEVAGFNFSPAMKKSPIKWTRANLIAFIQEPQKTVPGNRMPFGGLKNPDSAAKIADYILSLK</sequence>
<proteinExistence type="predicted"/>